<protein>
    <submittedName>
        <fullName evidence="3">IS110 family transposase</fullName>
    </submittedName>
</protein>
<dbReference type="RefSeq" id="WP_158049012.1">
    <property type="nucleotide sequence ID" value="NZ_DBFOKP010000069.1"/>
</dbReference>
<dbReference type="InterPro" id="IPR002525">
    <property type="entry name" value="Transp_IS110-like_N"/>
</dbReference>
<dbReference type="InterPro" id="IPR003346">
    <property type="entry name" value="Transposase_20"/>
</dbReference>
<dbReference type="NCBIfam" id="NF033542">
    <property type="entry name" value="transpos_IS110"/>
    <property type="match status" value="1"/>
</dbReference>
<sequence>MIDSGSHIQRGCVSRRPKENLRLGHAERRRLALQYIGVDIAKHTHVAASELDDGAPHGRPFSFPNTEKGFAGLLQRFDELGATPDDCLIIMESTGHYWMALWEFLDAHGFKVAVVNPVLTDAFRKADTLRKTKTDGIDALLIAEFARFKRLGPSRISPEAAEGLKQLTRYRHHLVTERTSLKNRLTAACDRIFPELASLFSDKHGATAMALVREIGSARAIAATDIRTIERVVRTASRGHHGRAKAEEVKHAAKHSVGCSFAEGALSFEAKHIAALIGHLDAEIDALDEEISRAVDPEIDELLRSIPGIGPVCAATIAAEVGDPDRFGDPRKLMAYAGLDSSTCQSGKFKGDEQHMSKRGSAPLRNALMTAADKARMRDPYFGDYYGQMRSRGKHHYVAVSGCARKLCGVILAVLRERRPYERRPSIQSQDRG</sequence>
<accession>A0A6N6NPT3</accession>
<dbReference type="PANTHER" id="PTHR33055">
    <property type="entry name" value="TRANSPOSASE FOR INSERTION SEQUENCE ELEMENT IS1111A"/>
    <property type="match status" value="1"/>
</dbReference>
<dbReference type="GO" id="GO:0006313">
    <property type="term" value="P:DNA transposition"/>
    <property type="evidence" value="ECO:0007669"/>
    <property type="project" value="InterPro"/>
</dbReference>
<dbReference type="GO" id="GO:0003677">
    <property type="term" value="F:DNA binding"/>
    <property type="evidence" value="ECO:0007669"/>
    <property type="project" value="InterPro"/>
</dbReference>
<dbReference type="GO" id="GO:0004803">
    <property type="term" value="F:transposase activity"/>
    <property type="evidence" value="ECO:0007669"/>
    <property type="project" value="InterPro"/>
</dbReference>
<dbReference type="Pfam" id="PF02371">
    <property type="entry name" value="Transposase_20"/>
    <property type="match status" value="1"/>
</dbReference>
<feature type="domain" description="Transposase IS116/IS110/IS902 C-terminal" evidence="2">
    <location>
        <begin position="301"/>
        <end position="386"/>
    </location>
</feature>
<dbReference type="AlphaFoldDB" id="A0A6N6NPT3"/>
<organism evidence="3 4">
    <name type="scientific">Ellagibacter isourolithinifaciens</name>
    <dbReference type="NCBI Taxonomy" id="2137581"/>
    <lineage>
        <taxon>Bacteria</taxon>
        <taxon>Bacillati</taxon>
        <taxon>Actinomycetota</taxon>
        <taxon>Coriobacteriia</taxon>
        <taxon>Eggerthellales</taxon>
        <taxon>Eggerthellaceae</taxon>
        <taxon>Ellagibacter</taxon>
    </lineage>
</organism>
<feature type="domain" description="Transposase IS110-like N-terminal" evidence="1">
    <location>
        <begin position="36"/>
        <end position="194"/>
    </location>
</feature>
<dbReference type="EMBL" id="WAJR01000005">
    <property type="protein sequence ID" value="KAB1641522.1"/>
    <property type="molecule type" value="Genomic_DNA"/>
</dbReference>
<name>A0A6N6NPT3_9ACTN</name>
<keyword evidence="4" id="KW-1185">Reference proteome</keyword>
<dbReference type="Pfam" id="PF01548">
    <property type="entry name" value="DEDD_Tnp_IS110"/>
    <property type="match status" value="1"/>
</dbReference>
<evidence type="ECO:0000313" key="4">
    <source>
        <dbReference type="Proteomes" id="UP000468668"/>
    </source>
</evidence>
<dbReference type="OrthoDB" id="3188901at2"/>
<dbReference type="Proteomes" id="UP000468668">
    <property type="component" value="Unassembled WGS sequence"/>
</dbReference>
<dbReference type="PANTHER" id="PTHR33055:SF15">
    <property type="entry name" value="TRANSPOSASE-RELATED"/>
    <property type="match status" value="1"/>
</dbReference>
<comment type="caution">
    <text evidence="3">The sequence shown here is derived from an EMBL/GenBank/DDBJ whole genome shotgun (WGS) entry which is preliminary data.</text>
</comment>
<reference evidence="3 4" key="1">
    <citation type="submission" date="2019-09" db="EMBL/GenBank/DDBJ databases">
        <title>Whole genome shotgun sequencing (WGS) of Ellagibacter isourolithinifaciens DSM 104140(T) and Adlercreutzia muris DSM 29508(T).</title>
        <authorList>
            <person name="Stoll D.A."/>
            <person name="Danylec N."/>
            <person name="Huch M."/>
        </authorList>
    </citation>
    <scope>NUCLEOTIDE SEQUENCE [LARGE SCALE GENOMIC DNA]</scope>
    <source>
        <strain evidence="3 4">DSM 104140</strain>
    </source>
</reference>
<dbReference type="InterPro" id="IPR047650">
    <property type="entry name" value="Transpos_IS110"/>
</dbReference>
<evidence type="ECO:0000259" key="1">
    <source>
        <dbReference type="Pfam" id="PF01548"/>
    </source>
</evidence>
<evidence type="ECO:0000313" key="3">
    <source>
        <dbReference type="EMBL" id="KAB1641522.1"/>
    </source>
</evidence>
<evidence type="ECO:0000259" key="2">
    <source>
        <dbReference type="Pfam" id="PF02371"/>
    </source>
</evidence>
<proteinExistence type="predicted"/>
<gene>
    <name evidence="3" type="ORF">F8C90_03180</name>
</gene>